<comment type="cofactor">
    <cofactor evidence="2">
        <name>Mg(2+)</name>
        <dbReference type="ChEBI" id="CHEBI:18420"/>
    </cofactor>
    <text evidence="2">Binds 2 magnesium ions per subunit.</text>
</comment>
<dbReference type="GO" id="GO:0005829">
    <property type="term" value="C:cytosol"/>
    <property type="evidence" value="ECO:0007669"/>
    <property type="project" value="TreeGrafter"/>
</dbReference>
<dbReference type="GO" id="GO:0016094">
    <property type="term" value="P:polyprenol biosynthetic process"/>
    <property type="evidence" value="ECO:0007669"/>
    <property type="project" value="TreeGrafter"/>
</dbReference>
<gene>
    <name evidence="3" type="primary">uppS</name>
    <name evidence="3" type="ORF">NCTC12020_00505</name>
</gene>
<feature type="binding site" evidence="2">
    <location>
        <position position="221"/>
    </location>
    <ligand>
        <name>Mg(2+)</name>
        <dbReference type="ChEBI" id="CHEBI:18420"/>
    </ligand>
</feature>
<keyword evidence="2" id="KW-0460">Magnesium</keyword>
<evidence type="ECO:0000313" key="4">
    <source>
        <dbReference type="Proteomes" id="UP000255367"/>
    </source>
</evidence>
<dbReference type="InterPro" id="IPR001441">
    <property type="entry name" value="UPP_synth-like"/>
</dbReference>
<dbReference type="GO" id="GO:0000287">
    <property type="term" value="F:magnesium ion binding"/>
    <property type="evidence" value="ECO:0007669"/>
    <property type="project" value="UniProtKB-UniRule"/>
</dbReference>
<sequence length="258" mass="29534">MLKKLLRKNEDKNKVSEAILDPHNIPHHVAIIMDGNGRWAKRRGLPRTMGHRAGADVLKKIVIAADEIGIKALTVYGFSTENWKRPEQEVSLLMSLIREYLLGNVRDMHEKNVRIRFIGYIGGLSEELQKIIGDAEILTKNNTGLTLQLAINYGGRDEIVRAVRAVATDVTAGKVAVEDITEETFGERLYTKEFSNVDLLIRPSNDYRISNFLLWQLAYAEFWFTKTHWPDFTAQTLLDAVYAYQQRERRFGGLKTEE</sequence>
<accession>A0A380NHG5</accession>
<keyword evidence="2" id="KW-0479">Metal-binding</keyword>
<comment type="subunit">
    <text evidence="2">Homodimer.</text>
</comment>
<dbReference type="PANTHER" id="PTHR10291:SF0">
    <property type="entry name" value="DEHYDRODOLICHYL DIPHOSPHATE SYNTHASE 2"/>
    <property type="match status" value="1"/>
</dbReference>
<feature type="binding site" evidence="2">
    <location>
        <begin position="79"/>
        <end position="81"/>
    </location>
    <ligand>
        <name>substrate</name>
    </ligand>
</feature>
<dbReference type="CDD" id="cd00475">
    <property type="entry name" value="Cis_IPPS"/>
    <property type="match status" value="1"/>
</dbReference>
<keyword evidence="4" id="KW-1185">Reference proteome</keyword>
<dbReference type="PANTHER" id="PTHR10291">
    <property type="entry name" value="DEHYDRODOLICHYL DIPHOSPHATE SYNTHASE FAMILY MEMBER"/>
    <property type="match status" value="1"/>
</dbReference>
<feature type="binding site" evidence="2">
    <location>
        <position position="39"/>
    </location>
    <ligand>
        <name>substrate</name>
    </ligand>
</feature>
<dbReference type="InterPro" id="IPR018520">
    <property type="entry name" value="UPP_synth-like_CS"/>
</dbReference>
<dbReference type="Proteomes" id="UP000255367">
    <property type="component" value="Unassembled WGS sequence"/>
</dbReference>
<proteinExistence type="inferred from homology"/>
<feature type="active site" description="Proton acceptor" evidence="2">
    <location>
        <position position="82"/>
    </location>
</feature>
<reference evidence="3 4" key="1">
    <citation type="submission" date="2018-06" db="EMBL/GenBank/DDBJ databases">
        <authorList>
            <consortium name="Pathogen Informatics"/>
            <person name="Doyle S."/>
        </authorList>
    </citation>
    <scope>NUCLEOTIDE SEQUENCE [LARGE SCALE GENOMIC DNA]</scope>
    <source>
        <strain evidence="3 4">NCTC12020</strain>
    </source>
</reference>
<protein>
    <recommendedName>
        <fullName evidence="2">Isoprenyl transferase</fullName>
        <ecNumber evidence="2">2.5.1.-</ecNumber>
    </recommendedName>
</protein>
<dbReference type="RefSeq" id="WP_115309749.1">
    <property type="nucleotide sequence ID" value="NZ_UHIO01000001.1"/>
</dbReference>
<name>A0A380NHG5_9FIRM</name>
<dbReference type="NCBIfam" id="TIGR00055">
    <property type="entry name" value="uppS"/>
    <property type="match status" value="1"/>
</dbReference>
<feature type="binding site" evidence="2">
    <location>
        <position position="202"/>
    </location>
    <ligand>
        <name>substrate</name>
    </ligand>
</feature>
<dbReference type="Pfam" id="PF01255">
    <property type="entry name" value="Prenyltransf"/>
    <property type="match status" value="1"/>
</dbReference>
<dbReference type="FunFam" id="3.40.1180.10:FF:000001">
    <property type="entry name" value="(2E,6E)-farnesyl-diphosphate-specific ditrans,polycis-undecaprenyl-diphosphate synthase"/>
    <property type="match status" value="1"/>
</dbReference>
<dbReference type="EC" id="2.5.1.-" evidence="2"/>
<dbReference type="HAMAP" id="MF_01139">
    <property type="entry name" value="ISPT"/>
    <property type="match status" value="1"/>
</dbReference>
<evidence type="ECO:0000313" key="3">
    <source>
        <dbReference type="EMBL" id="SUP41184.1"/>
    </source>
</evidence>
<feature type="binding site" evidence="2">
    <location>
        <position position="83"/>
    </location>
    <ligand>
        <name>substrate</name>
    </ligand>
</feature>
<evidence type="ECO:0000256" key="2">
    <source>
        <dbReference type="HAMAP-Rule" id="MF_01139"/>
    </source>
</evidence>
<organism evidence="3 4">
    <name type="scientific">Veillonella criceti</name>
    <dbReference type="NCBI Taxonomy" id="103891"/>
    <lineage>
        <taxon>Bacteria</taxon>
        <taxon>Bacillati</taxon>
        <taxon>Bacillota</taxon>
        <taxon>Negativicutes</taxon>
        <taxon>Veillonellales</taxon>
        <taxon>Veillonellaceae</taxon>
        <taxon>Veillonella</taxon>
    </lineage>
</organism>
<dbReference type="EMBL" id="UHIO01000001">
    <property type="protein sequence ID" value="SUP41184.1"/>
    <property type="molecule type" value="Genomic_DNA"/>
</dbReference>
<feature type="binding site" evidence="2">
    <location>
        <begin position="208"/>
        <end position="210"/>
    </location>
    <ligand>
        <name>substrate</name>
    </ligand>
</feature>
<keyword evidence="1 2" id="KW-0808">Transferase</keyword>
<dbReference type="GO" id="GO:0030145">
    <property type="term" value="F:manganese ion binding"/>
    <property type="evidence" value="ECO:0007669"/>
    <property type="project" value="TreeGrafter"/>
</dbReference>
<dbReference type="InterPro" id="IPR036424">
    <property type="entry name" value="UPP_synth-like_sf"/>
</dbReference>
<dbReference type="Gene3D" id="3.40.1180.10">
    <property type="entry name" value="Decaprenyl diphosphate synthase-like"/>
    <property type="match status" value="1"/>
</dbReference>
<dbReference type="PROSITE" id="PS01066">
    <property type="entry name" value="UPP_SYNTHASE"/>
    <property type="match status" value="1"/>
</dbReference>
<feature type="binding site" evidence="2">
    <location>
        <position position="51"/>
    </location>
    <ligand>
        <name>substrate</name>
    </ligand>
</feature>
<feature type="binding site" evidence="2">
    <location>
        <position position="47"/>
    </location>
    <ligand>
        <name>substrate</name>
    </ligand>
</feature>
<dbReference type="GO" id="GO:0008834">
    <property type="term" value="F:ditrans,polycis-undecaprenyl-diphosphate synthase [(2E,6E)-farnesyl-diphosphate specific] activity"/>
    <property type="evidence" value="ECO:0007669"/>
    <property type="project" value="TreeGrafter"/>
</dbReference>
<feature type="binding site" evidence="2">
    <location>
        <begin position="35"/>
        <end position="38"/>
    </location>
    <ligand>
        <name>substrate</name>
    </ligand>
</feature>
<feature type="active site" evidence="2">
    <location>
        <position position="34"/>
    </location>
</feature>
<evidence type="ECO:0000256" key="1">
    <source>
        <dbReference type="ARBA" id="ARBA00022679"/>
    </source>
</evidence>
<comment type="function">
    <text evidence="2">Catalyzes the condensation of isopentenyl diphosphate (IPP) with allylic pyrophosphates generating different type of terpenoids.</text>
</comment>
<dbReference type="SUPFAM" id="SSF64005">
    <property type="entry name" value="Undecaprenyl diphosphate synthase"/>
    <property type="match status" value="1"/>
</dbReference>
<dbReference type="AlphaFoldDB" id="A0A380NHG5"/>
<feature type="binding site" evidence="2">
    <location>
        <position position="85"/>
    </location>
    <ligand>
        <name>substrate</name>
    </ligand>
</feature>
<feature type="binding site" evidence="2">
    <location>
        <position position="34"/>
    </location>
    <ligand>
        <name>Mg(2+)</name>
        <dbReference type="ChEBI" id="CHEBI:18420"/>
    </ligand>
</feature>
<dbReference type="OrthoDB" id="4191603at2"/>
<comment type="similarity">
    <text evidence="2">Belongs to the UPP synthase family.</text>
</comment>
<dbReference type="NCBIfam" id="NF011405">
    <property type="entry name" value="PRK14830.1"/>
    <property type="match status" value="1"/>
</dbReference>